<dbReference type="EMBL" id="AK221033">
    <property type="protein sequence ID" value="BAD94759.1"/>
    <property type="molecule type" value="mRNA"/>
</dbReference>
<name>Q56ZD3_ARATH</name>
<proteinExistence type="evidence at transcript level"/>
<dbReference type="AlphaFoldDB" id="Q56ZD3"/>
<evidence type="ECO:0000313" key="1">
    <source>
        <dbReference type="EMBL" id="BAD94759.1"/>
    </source>
</evidence>
<feature type="non-terminal residue" evidence="1">
    <location>
        <position position="43"/>
    </location>
</feature>
<protein>
    <submittedName>
        <fullName evidence="1">Uncharacterized protein</fullName>
    </submittedName>
</protein>
<organism evidence="1">
    <name type="scientific">Arabidopsis thaliana</name>
    <name type="common">Mouse-ear cress</name>
    <dbReference type="NCBI Taxonomy" id="3702"/>
    <lineage>
        <taxon>Eukaryota</taxon>
        <taxon>Viridiplantae</taxon>
        <taxon>Streptophyta</taxon>
        <taxon>Embryophyta</taxon>
        <taxon>Tracheophyta</taxon>
        <taxon>Spermatophyta</taxon>
        <taxon>Magnoliopsida</taxon>
        <taxon>eudicotyledons</taxon>
        <taxon>Gunneridae</taxon>
        <taxon>Pentapetalae</taxon>
        <taxon>rosids</taxon>
        <taxon>malvids</taxon>
        <taxon>Brassicales</taxon>
        <taxon>Brassicaceae</taxon>
        <taxon>Camelineae</taxon>
        <taxon>Arabidopsis</taxon>
    </lineage>
</organism>
<reference evidence="1" key="1">
    <citation type="submission" date="2005-03" db="EMBL/GenBank/DDBJ databases">
        <title>Large-scale analysis of RIKEN Arabidopsis full-length (RAFL) cDNAs.</title>
        <authorList>
            <person name="Totoki Y."/>
            <person name="Seki M."/>
            <person name="Ishida J."/>
            <person name="Nakajima M."/>
            <person name="Enju A."/>
            <person name="Kamiya A."/>
            <person name="Narusaka M."/>
            <person name="Shin-i T."/>
            <person name="Nakagawa M."/>
            <person name="Sakamoto N."/>
            <person name="Oishi K."/>
            <person name="Kohara Y."/>
            <person name="Kobayashi M."/>
            <person name="Toyoda A."/>
            <person name="Sakaki Y."/>
            <person name="Sakurai T."/>
            <person name="Iida K."/>
            <person name="Akiyama K."/>
            <person name="Satou M."/>
            <person name="Toyoda T."/>
            <person name="Konagaya A."/>
            <person name="Carninci P."/>
            <person name="Kawai J."/>
            <person name="Hayashizaki Y."/>
            <person name="Shinozaki K."/>
        </authorList>
    </citation>
    <scope>NUCLEOTIDE SEQUENCE</scope>
</reference>
<accession>Q56ZD3</accession>
<sequence length="43" mass="4774">MYHYTSHKVVVEGKRGGHNSKFFLLKLVQTKPAASKTNSPKSA</sequence>